<keyword evidence="1" id="KW-0812">Transmembrane</keyword>
<evidence type="ECO:0000313" key="2">
    <source>
        <dbReference type="EMBL" id="KHE92065.1"/>
    </source>
</evidence>
<keyword evidence="1" id="KW-0472">Membrane</keyword>
<accession>A0A0B0EN26</accession>
<gene>
    <name evidence="2" type="ORF">SCABRO_02187</name>
</gene>
<name>A0A0B0EN26_9BACT</name>
<dbReference type="Gene3D" id="3.20.20.80">
    <property type="entry name" value="Glycosidases"/>
    <property type="match status" value="1"/>
</dbReference>
<reference evidence="2 3" key="1">
    <citation type="submission" date="2014-10" db="EMBL/GenBank/DDBJ databases">
        <title>Draft genome of anammox bacterium scalindua brodae, obtained using differential coverage binning of sequence data from two enrichment reactors.</title>
        <authorList>
            <person name="Speth D.R."/>
            <person name="Russ L."/>
            <person name="Kartal B."/>
            <person name="Op den Camp H.J."/>
            <person name="Dutilh B.E."/>
            <person name="Jetten M.S."/>
        </authorList>
    </citation>
    <scope>NUCLEOTIDE SEQUENCE [LARGE SCALE GENOMIC DNA]</scope>
    <source>
        <strain evidence="2">RU1</strain>
    </source>
</reference>
<sequence length="389" mass="43808">MVQSFNLGNVIKEVSMIQTKMKGKLIFSVYLFVFLPAFSFVLLTPCQLKAVDFESMPTRDTPLGVIISTANAPDSTWQDLADTLFYAKALGSHGSFIWSFGKEQNLEARVIQLWLINKVGLKSLAQLSVQSLGKPKPPQGMPPTFSEVDGVTTRAYYLECVRLFAEQKPDYINLAAEANFMYEWFRDEWNNYISLYNEAYNLVKSISPSTKVGVSYHYGLFVVKTLAEGQFVLPDELGPHDFIAFTSYPSYLLNPDAISNPFLSVDELARWYSISRLVFPDTPILFTELGWSSAGTESEAAQNLYVESLPSLMADVQPELITWAFLHDTDFFRESFLSHLSPEELELIDSLGVDMIALFKRFNGLGLRFLDGTPKSSWDIAMGLDFSPQ</sequence>
<dbReference type="Proteomes" id="UP000030652">
    <property type="component" value="Unassembled WGS sequence"/>
</dbReference>
<proteinExistence type="predicted"/>
<evidence type="ECO:0000256" key="1">
    <source>
        <dbReference type="SAM" id="Phobius"/>
    </source>
</evidence>
<dbReference type="InterPro" id="IPR017853">
    <property type="entry name" value="GH"/>
</dbReference>
<protein>
    <submittedName>
        <fullName evidence="2">Uncharacterized protein</fullName>
    </submittedName>
</protein>
<dbReference type="EMBL" id="JRYO01000153">
    <property type="protein sequence ID" value="KHE92065.1"/>
    <property type="molecule type" value="Genomic_DNA"/>
</dbReference>
<keyword evidence="1" id="KW-1133">Transmembrane helix</keyword>
<evidence type="ECO:0000313" key="3">
    <source>
        <dbReference type="Proteomes" id="UP000030652"/>
    </source>
</evidence>
<dbReference type="SUPFAM" id="SSF51445">
    <property type="entry name" value="(Trans)glycosidases"/>
    <property type="match status" value="1"/>
</dbReference>
<feature type="transmembrane region" description="Helical" evidence="1">
    <location>
        <begin position="25"/>
        <end position="43"/>
    </location>
</feature>
<dbReference type="AlphaFoldDB" id="A0A0B0EN26"/>
<organism evidence="2 3">
    <name type="scientific">Candidatus Scalindua brodae</name>
    <dbReference type="NCBI Taxonomy" id="237368"/>
    <lineage>
        <taxon>Bacteria</taxon>
        <taxon>Pseudomonadati</taxon>
        <taxon>Planctomycetota</taxon>
        <taxon>Candidatus Brocadiia</taxon>
        <taxon>Candidatus Brocadiales</taxon>
        <taxon>Candidatus Scalinduaceae</taxon>
        <taxon>Candidatus Scalindua</taxon>
    </lineage>
</organism>
<comment type="caution">
    <text evidence="2">The sequence shown here is derived from an EMBL/GenBank/DDBJ whole genome shotgun (WGS) entry which is preliminary data.</text>
</comment>